<proteinExistence type="evidence at transcript level"/>
<dbReference type="GO" id="GO:0015501">
    <property type="term" value="F:glutamate:sodium symporter activity"/>
    <property type="evidence" value="ECO:0007669"/>
    <property type="project" value="TreeGrafter"/>
</dbReference>
<dbReference type="PRINTS" id="PR00173">
    <property type="entry name" value="EDTRNSPORT"/>
</dbReference>
<evidence type="ECO:0000256" key="5">
    <source>
        <dbReference type="ARBA" id="ARBA00022989"/>
    </source>
</evidence>
<comment type="subcellular location">
    <subcellularLocation>
        <location evidence="1 7">Membrane</location>
        <topology evidence="1 7">Multi-pass membrane protein</topology>
    </subcellularLocation>
</comment>
<dbReference type="InterPro" id="IPR001991">
    <property type="entry name" value="Na-dicarboxylate_symporter"/>
</dbReference>
<reference evidence="9" key="1">
    <citation type="submission" date="2017-11" db="EMBL/GenBank/DDBJ databases">
        <title>The sensing device of the deep-sea amphipod.</title>
        <authorList>
            <person name="Kobayashi H."/>
            <person name="Nagahama T."/>
            <person name="Arai W."/>
            <person name="Sasagawa Y."/>
            <person name="Umeda M."/>
            <person name="Hayashi T."/>
            <person name="Nikaido I."/>
            <person name="Watanabe H."/>
            <person name="Oguri K."/>
            <person name="Kitazato H."/>
            <person name="Fujioka K."/>
            <person name="Kido Y."/>
            <person name="Takami H."/>
        </authorList>
    </citation>
    <scope>NUCLEOTIDE SEQUENCE</scope>
    <source>
        <tissue evidence="9">Whole body</tissue>
    </source>
</reference>
<feature type="transmembrane region" description="Helical" evidence="7">
    <location>
        <begin position="179"/>
        <end position="199"/>
    </location>
</feature>
<evidence type="ECO:0000256" key="7">
    <source>
        <dbReference type="RuleBase" id="RU361216"/>
    </source>
</evidence>
<keyword evidence="7" id="KW-0769">Symport</keyword>
<dbReference type="AlphaFoldDB" id="A0A6A7FXQ2"/>
<keyword evidence="3 7" id="KW-0813">Transport</keyword>
<dbReference type="InterPro" id="IPR050746">
    <property type="entry name" value="DAACS"/>
</dbReference>
<dbReference type="SUPFAM" id="SSF118215">
    <property type="entry name" value="Proton glutamate symport protein"/>
    <property type="match status" value="1"/>
</dbReference>
<feature type="transmembrane region" description="Helical" evidence="7">
    <location>
        <begin position="369"/>
        <end position="396"/>
    </location>
</feature>
<organism evidence="9">
    <name type="scientific">Hirondellea gigas</name>
    <dbReference type="NCBI Taxonomy" id="1518452"/>
    <lineage>
        <taxon>Eukaryota</taxon>
        <taxon>Metazoa</taxon>
        <taxon>Ecdysozoa</taxon>
        <taxon>Arthropoda</taxon>
        <taxon>Crustacea</taxon>
        <taxon>Multicrustacea</taxon>
        <taxon>Malacostraca</taxon>
        <taxon>Eumalacostraca</taxon>
        <taxon>Peracarida</taxon>
        <taxon>Amphipoda</taxon>
        <taxon>Amphilochidea</taxon>
        <taxon>Lysianassida</taxon>
        <taxon>Lysianassidira</taxon>
        <taxon>Lysianassoidea</taxon>
        <taxon>Lysianassidae</taxon>
        <taxon>Hirondellea</taxon>
    </lineage>
</organism>
<dbReference type="InterPro" id="IPR036458">
    <property type="entry name" value="Na:dicarbo_symporter_sf"/>
</dbReference>
<name>A0A6A7FXQ2_9CRUS</name>
<evidence type="ECO:0000256" key="1">
    <source>
        <dbReference type="ARBA" id="ARBA00004141"/>
    </source>
</evidence>
<feature type="compositionally biased region" description="Basic and acidic residues" evidence="8">
    <location>
        <begin position="1"/>
        <end position="15"/>
    </location>
</feature>
<dbReference type="GO" id="GO:0015175">
    <property type="term" value="F:neutral L-amino acid transmembrane transporter activity"/>
    <property type="evidence" value="ECO:0007669"/>
    <property type="project" value="TreeGrafter"/>
</dbReference>
<sequence length="501" mass="54519">MSEGKRDDFTDSDHDSDSDDSSESSEPQNKCRRILNKVSLAQWTVLGAVLAIGFGFAIQHLNPSEDALKVLGFPGKLFIRALKLIVLPFIATCMMLIPVNLGDISAAKKIGAKVLVYYLSTTFIAALIGVALFNIVQPHSAVPCDIGSPPVKIPKPVSVVDTILNIGEGVIDDNLIGAFARNNILGVLSFYLAFGFIFMKYQNTRGGHYLHQTLETVYQILMDLLALIVRFTPIAVFSLLAKEVARLEEPCIFTLLGTYIVAYFGALLTQVLVVYPLIYVVTTRKNPFPYYRKYLQAVVTAFATASSAATLPVTLRCARDSGIDKDTANFVLPLGATVNMDGSAIYYPITVLFISGIQKVNHDFGQQLLIALVSAIVSIGGAPIPSGALVFLVVVLEAAGVPVDGTLSYFIAMDWLFDRALTAANIFGDAVGAGVIDHLVKKDKKKYDDMKETTKAERARKRRESNIPSRRLSVSVMSKAQTALERFSRDAQATEMSSQSV</sequence>
<keyword evidence="4 7" id="KW-0812">Transmembrane</keyword>
<feature type="transmembrane region" description="Helical" evidence="7">
    <location>
        <begin position="334"/>
        <end position="357"/>
    </location>
</feature>
<protein>
    <recommendedName>
        <fullName evidence="7">Amino acid transporter</fullName>
    </recommendedName>
</protein>
<feature type="transmembrane region" description="Helical" evidence="7">
    <location>
        <begin position="114"/>
        <end position="136"/>
    </location>
</feature>
<evidence type="ECO:0000256" key="4">
    <source>
        <dbReference type="ARBA" id="ARBA00022692"/>
    </source>
</evidence>
<feature type="transmembrane region" description="Helical" evidence="7">
    <location>
        <begin position="294"/>
        <end position="314"/>
    </location>
</feature>
<feature type="region of interest" description="Disordered" evidence="8">
    <location>
        <begin position="1"/>
        <end position="28"/>
    </location>
</feature>
<comment type="similarity">
    <text evidence="2 7">Belongs to the dicarboxylate/amino acid:cation symporter (DAACS) (TC 2.A.23) family.</text>
</comment>
<evidence type="ECO:0000256" key="8">
    <source>
        <dbReference type="SAM" id="MobiDB-lite"/>
    </source>
</evidence>
<accession>A0A6A7FXQ2</accession>
<keyword evidence="5 7" id="KW-1133">Transmembrane helix</keyword>
<evidence type="ECO:0000256" key="6">
    <source>
        <dbReference type="ARBA" id="ARBA00023136"/>
    </source>
</evidence>
<feature type="transmembrane region" description="Helical" evidence="7">
    <location>
        <begin position="81"/>
        <end position="102"/>
    </location>
</feature>
<dbReference type="GO" id="GO:0005886">
    <property type="term" value="C:plasma membrane"/>
    <property type="evidence" value="ECO:0007669"/>
    <property type="project" value="TreeGrafter"/>
</dbReference>
<dbReference type="Gene3D" id="1.10.3860.10">
    <property type="entry name" value="Sodium:dicarboxylate symporter"/>
    <property type="match status" value="1"/>
</dbReference>
<dbReference type="PANTHER" id="PTHR11958:SF63">
    <property type="entry name" value="AMINO ACID TRANSPORTER"/>
    <property type="match status" value="1"/>
</dbReference>
<feature type="transmembrane region" description="Helical" evidence="7">
    <location>
        <begin position="40"/>
        <end position="61"/>
    </location>
</feature>
<evidence type="ECO:0000256" key="2">
    <source>
        <dbReference type="ARBA" id="ARBA00006148"/>
    </source>
</evidence>
<feature type="transmembrane region" description="Helical" evidence="7">
    <location>
        <begin position="260"/>
        <end position="282"/>
    </location>
</feature>
<feature type="transmembrane region" description="Helical" evidence="7">
    <location>
        <begin position="220"/>
        <end position="240"/>
    </location>
</feature>
<dbReference type="PANTHER" id="PTHR11958">
    <property type="entry name" value="SODIUM/DICARBOXYLATE SYMPORTER-RELATED"/>
    <property type="match status" value="1"/>
</dbReference>
<dbReference type="Pfam" id="PF00375">
    <property type="entry name" value="SDF"/>
    <property type="match status" value="1"/>
</dbReference>
<dbReference type="EMBL" id="IACT01003516">
    <property type="protein sequence ID" value="LAC22755.1"/>
    <property type="molecule type" value="mRNA"/>
</dbReference>
<evidence type="ECO:0000313" key="9">
    <source>
        <dbReference type="EMBL" id="LAC22755.1"/>
    </source>
</evidence>
<feature type="region of interest" description="Disordered" evidence="8">
    <location>
        <begin position="450"/>
        <end position="469"/>
    </location>
</feature>
<keyword evidence="6 7" id="KW-0472">Membrane</keyword>
<dbReference type="GO" id="GO:0005313">
    <property type="term" value="F:L-glutamate transmembrane transporter activity"/>
    <property type="evidence" value="ECO:0007669"/>
    <property type="project" value="TreeGrafter"/>
</dbReference>
<evidence type="ECO:0000256" key="3">
    <source>
        <dbReference type="ARBA" id="ARBA00022448"/>
    </source>
</evidence>